<evidence type="ECO:0000259" key="11">
    <source>
        <dbReference type="Pfam" id="PF02878"/>
    </source>
</evidence>
<dbReference type="InterPro" id="IPR005846">
    <property type="entry name" value="A-D-PHexomutase_a/b/a-III"/>
</dbReference>
<dbReference type="PANTHER" id="PTHR43771">
    <property type="entry name" value="PHOSPHOMANNOMUTASE"/>
    <property type="match status" value="1"/>
</dbReference>
<evidence type="ECO:0000256" key="5">
    <source>
        <dbReference type="ARBA" id="ARBA00012730"/>
    </source>
</evidence>
<dbReference type="InterPro" id="IPR016055">
    <property type="entry name" value="A-D-PHexomutase_a/b/a-I/II/III"/>
</dbReference>
<evidence type="ECO:0000256" key="3">
    <source>
        <dbReference type="ARBA" id="ARBA00004699"/>
    </source>
</evidence>
<dbReference type="InterPro" id="IPR036900">
    <property type="entry name" value="A-D-PHexomutase_C_sf"/>
</dbReference>
<comment type="similarity">
    <text evidence="4">Belongs to the phosphohexose mutase family.</text>
</comment>
<keyword evidence="15" id="KW-1185">Reference proteome</keyword>
<feature type="transmembrane region" description="Helical" evidence="10">
    <location>
        <begin position="6"/>
        <end position="28"/>
    </location>
</feature>
<evidence type="ECO:0000256" key="9">
    <source>
        <dbReference type="ARBA" id="ARBA00023235"/>
    </source>
</evidence>
<feature type="domain" description="Alpha-D-phosphohexomutase alpha/beta/alpha" evidence="11">
    <location>
        <begin position="356"/>
        <end position="459"/>
    </location>
</feature>
<dbReference type="GO" id="GO:0005975">
    <property type="term" value="P:carbohydrate metabolic process"/>
    <property type="evidence" value="ECO:0007669"/>
    <property type="project" value="InterPro"/>
</dbReference>
<keyword evidence="8" id="KW-0460">Magnesium</keyword>
<evidence type="ECO:0000256" key="10">
    <source>
        <dbReference type="SAM" id="Phobius"/>
    </source>
</evidence>
<dbReference type="KEGG" id="meiy:MIN45_P0257"/>
<keyword evidence="6" id="KW-0597">Phosphoprotein</keyword>
<evidence type="ECO:0000256" key="6">
    <source>
        <dbReference type="ARBA" id="ARBA00022553"/>
    </source>
</evidence>
<dbReference type="EMBL" id="AP024718">
    <property type="protein sequence ID" value="BCX87890.1"/>
    <property type="molecule type" value="Genomic_DNA"/>
</dbReference>
<keyword evidence="9 14" id="KW-0413">Isomerase</keyword>
<dbReference type="Gene3D" id="3.40.120.10">
    <property type="entry name" value="Alpha-D-Glucose-1,6-Bisphosphate, subunit A, domain 3"/>
    <property type="match status" value="3"/>
</dbReference>
<keyword evidence="10" id="KW-1133">Transmembrane helix</keyword>
<dbReference type="Proteomes" id="UP001321450">
    <property type="component" value="Chromosome"/>
</dbReference>
<evidence type="ECO:0000259" key="12">
    <source>
        <dbReference type="Pfam" id="PF02879"/>
    </source>
</evidence>
<dbReference type="GO" id="GO:0004615">
    <property type="term" value="F:phosphomannomutase activity"/>
    <property type="evidence" value="ECO:0007669"/>
    <property type="project" value="UniProtKB-EC"/>
</dbReference>
<name>A0AAU9BWB5_9GAMM</name>
<sequence length="802" mass="87184">MGLARWLIVLLIVAVLALTLTVGGVYFFSWRQAQEDQASHWAAYAKAVAAQIGARAEGTQQLVDALARDPRWETELAGQPWDAIEARLQRMLPDALWVRLLPVGTDVGQGVLSFADLDLAQRAVSAAPPLAMHGLGSPQRHLALARAIRSGDQALAVLLVALDPKWLQRDLTPPPTGAYALMQGKAMLAFRGDAALKGMTPEGRIQVPGTEWEIVYWPVGKDSGPVYALVLWAAAVAVIVLTGYFGWRRISRSLQADVAMLLRFLDDWRLGRRQEFYPLKAKELQPLIDRLLLLSPPVDRAELKEEDEALRREVERKTRTDSGAVKVSADSTGSGDVEVSETTIQVPAKRVFQPCDLRAPLAELPVEVFQALGQAIGTEIQAQGEQAVVVGRDRREGSEALAAALVEGLCASGRDVIDLGAVPAPLVHFGCHYLNVRSGLVVTGGSCPLEYGGLKLTIAGEAWSGKRLLELRQRLAQGRFASGMGQVENRDLLADYIGTVMDDVQLGRPLKVIVDRGVGTVGETVTALLRTLGCEVEEIHSEGLFDPARQDALTALGRRVAADGEAELGLAFDADGDRLAVVDAQGRWVPADRVLMLLAGDVLSREPGSDIVFDTECSRHASRYVVQHGGRPVTALPLPCQLQAKLQETGAALGGSFSGHLWFRERWIGSDDAIYGAARLVEVLSADPLTSDELFAGLPQSVVTPYLETPLESLEETERTLKLLQQTADRFFDDAKVDAGFGVRIDFATGWGAVRAAYARPALQFRFEADDTAALERIQGRFRDWFETLELALPLPFDQGEK</sequence>
<dbReference type="InterPro" id="IPR005841">
    <property type="entry name" value="Alpha-D-phosphohexomutase_SF"/>
</dbReference>
<evidence type="ECO:0000256" key="8">
    <source>
        <dbReference type="ARBA" id="ARBA00022842"/>
    </source>
</evidence>
<dbReference type="Gene3D" id="3.30.310.50">
    <property type="entry name" value="Alpha-D-phosphohexomutase, C-terminal domain"/>
    <property type="match status" value="1"/>
</dbReference>
<dbReference type="RefSeq" id="WP_286292874.1">
    <property type="nucleotide sequence ID" value="NZ_AP024718.1"/>
</dbReference>
<dbReference type="Pfam" id="PF02880">
    <property type="entry name" value="PGM_PMM_III"/>
    <property type="match status" value="1"/>
</dbReference>
<feature type="transmembrane region" description="Helical" evidence="10">
    <location>
        <begin position="226"/>
        <end position="247"/>
    </location>
</feature>
<dbReference type="SUPFAM" id="SSF53738">
    <property type="entry name" value="Phosphoglucomutase, first 3 domains"/>
    <property type="match status" value="3"/>
</dbReference>
<evidence type="ECO:0000313" key="14">
    <source>
        <dbReference type="EMBL" id="BCX87890.1"/>
    </source>
</evidence>
<dbReference type="EC" id="5.4.2.8" evidence="5"/>
<organism evidence="14 15">
    <name type="scientific">Methylomarinovum tepidoasis</name>
    <dbReference type="NCBI Taxonomy" id="2840183"/>
    <lineage>
        <taxon>Bacteria</taxon>
        <taxon>Pseudomonadati</taxon>
        <taxon>Pseudomonadota</taxon>
        <taxon>Gammaproteobacteria</taxon>
        <taxon>Methylococcales</taxon>
        <taxon>Methylothermaceae</taxon>
        <taxon>Methylomarinovum</taxon>
    </lineage>
</organism>
<comment type="cofactor">
    <cofactor evidence="2">
        <name>Mg(2+)</name>
        <dbReference type="ChEBI" id="CHEBI:18420"/>
    </cofactor>
</comment>
<accession>A0AAU9BWB5</accession>
<dbReference type="InterPro" id="IPR005845">
    <property type="entry name" value="A-D-PHexomutase_a/b/a-II"/>
</dbReference>
<comment type="catalytic activity">
    <reaction evidence="1">
        <text>alpha-D-mannose 1-phosphate = D-mannose 6-phosphate</text>
        <dbReference type="Rhea" id="RHEA:11140"/>
        <dbReference type="ChEBI" id="CHEBI:58409"/>
        <dbReference type="ChEBI" id="CHEBI:58735"/>
        <dbReference type="EC" id="5.4.2.8"/>
    </reaction>
</comment>
<feature type="domain" description="Alpha-D-phosphohexomutase alpha/beta/alpha" evidence="13">
    <location>
        <begin position="591"/>
        <end position="699"/>
    </location>
</feature>
<keyword evidence="7" id="KW-0479">Metal-binding</keyword>
<dbReference type="PANTHER" id="PTHR43771:SF2">
    <property type="entry name" value="PHOSPHOMANNOMUTASE_PHOSPHOGLUCOMUTASE"/>
    <property type="match status" value="1"/>
</dbReference>
<dbReference type="GO" id="GO:0046872">
    <property type="term" value="F:metal ion binding"/>
    <property type="evidence" value="ECO:0007669"/>
    <property type="project" value="UniProtKB-KW"/>
</dbReference>
<protein>
    <recommendedName>
        <fullName evidence="5">phosphomannomutase</fullName>
        <ecNumber evidence="5">5.4.2.8</ecNumber>
    </recommendedName>
</protein>
<dbReference type="CDD" id="cd03089">
    <property type="entry name" value="PMM_PGM"/>
    <property type="match status" value="1"/>
</dbReference>
<evidence type="ECO:0000256" key="4">
    <source>
        <dbReference type="ARBA" id="ARBA00010231"/>
    </source>
</evidence>
<evidence type="ECO:0000256" key="1">
    <source>
        <dbReference type="ARBA" id="ARBA00000586"/>
    </source>
</evidence>
<comment type="pathway">
    <text evidence="3">Nucleotide-sugar biosynthesis; GDP-alpha-D-mannose biosynthesis; alpha-D-mannose 1-phosphate from D-fructose 6-phosphate: step 2/2.</text>
</comment>
<evidence type="ECO:0000313" key="15">
    <source>
        <dbReference type="Proteomes" id="UP001321450"/>
    </source>
</evidence>
<dbReference type="Pfam" id="PF02878">
    <property type="entry name" value="PGM_PMM_I"/>
    <property type="match status" value="1"/>
</dbReference>
<gene>
    <name evidence="14" type="ORF">MIN45_P0257</name>
</gene>
<keyword evidence="10" id="KW-0812">Transmembrane</keyword>
<reference evidence="15" key="1">
    <citation type="journal article" date="2024" name="Int. J. Syst. Evol. Microbiol.">
        <title>Methylomarinovum tepidoasis sp. nov., a moderately thermophilic methanotroph of the family Methylothermaceae isolated from a deep-sea hydrothermal field.</title>
        <authorList>
            <person name="Hirayama H."/>
            <person name="Takaki Y."/>
            <person name="Abe M."/>
            <person name="Miyazaki M."/>
            <person name="Uematsu K."/>
            <person name="Matsui Y."/>
            <person name="Takai K."/>
        </authorList>
    </citation>
    <scope>NUCLEOTIDE SEQUENCE [LARGE SCALE GENOMIC DNA]</scope>
    <source>
        <strain evidence="15">IN45</strain>
    </source>
</reference>
<dbReference type="SUPFAM" id="SSF55957">
    <property type="entry name" value="Phosphoglucomutase, C-terminal domain"/>
    <property type="match status" value="1"/>
</dbReference>
<evidence type="ECO:0000259" key="13">
    <source>
        <dbReference type="Pfam" id="PF02880"/>
    </source>
</evidence>
<dbReference type="AlphaFoldDB" id="A0AAU9BWB5"/>
<evidence type="ECO:0000256" key="7">
    <source>
        <dbReference type="ARBA" id="ARBA00022723"/>
    </source>
</evidence>
<dbReference type="Pfam" id="PF02879">
    <property type="entry name" value="PGM_PMM_II"/>
    <property type="match status" value="1"/>
</dbReference>
<dbReference type="PRINTS" id="PR00509">
    <property type="entry name" value="PGMPMM"/>
</dbReference>
<evidence type="ECO:0000256" key="2">
    <source>
        <dbReference type="ARBA" id="ARBA00001946"/>
    </source>
</evidence>
<proteinExistence type="inferred from homology"/>
<dbReference type="InterPro" id="IPR005844">
    <property type="entry name" value="A-D-PHexomutase_a/b/a-I"/>
</dbReference>
<feature type="domain" description="Alpha-D-phosphohexomutase alpha/beta/alpha" evidence="12">
    <location>
        <begin position="497"/>
        <end position="586"/>
    </location>
</feature>
<keyword evidence="10" id="KW-0472">Membrane</keyword>